<accession>A0ABP1PSL4</accession>
<organism evidence="4 5">
    <name type="scientific">Orchesella dallaii</name>
    <dbReference type="NCBI Taxonomy" id="48710"/>
    <lineage>
        <taxon>Eukaryota</taxon>
        <taxon>Metazoa</taxon>
        <taxon>Ecdysozoa</taxon>
        <taxon>Arthropoda</taxon>
        <taxon>Hexapoda</taxon>
        <taxon>Collembola</taxon>
        <taxon>Entomobryomorpha</taxon>
        <taxon>Entomobryoidea</taxon>
        <taxon>Orchesellidae</taxon>
        <taxon>Orchesellinae</taxon>
        <taxon>Orchesella</taxon>
    </lineage>
</organism>
<evidence type="ECO:0000256" key="2">
    <source>
        <dbReference type="SAM" id="Phobius"/>
    </source>
</evidence>
<evidence type="ECO:0000313" key="4">
    <source>
        <dbReference type="EMBL" id="CAL8072139.1"/>
    </source>
</evidence>
<dbReference type="Proteomes" id="UP001642540">
    <property type="component" value="Unassembled WGS sequence"/>
</dbReference>
<feature type="region of interest" description="Disordered" evidence="1">
    <location>
        <begin position="42"/>
        <end position="63"/>
    </location>
</feature>
<evidence type="ECO:0000313" key="5">
    <source>
        <dbReference type="Proteomes" id="UP001642540"/>
    </source>
</evidence>
<feature type="chain" id="PRO_5046141509" evidence="3">
    <location>
        <begin position="21"/>
        <end position="150"/>
    </location>
</feature>
<sequence>MKTMLVASVIMGSLLSLAYATDVASVQGVQSQVVNSIPVVTGTELQGPEPRDGHGGGDGGHGQHHYHYSHGQELFSGDEWLLAIPLLLIPVIALACWYFWGGSKDDGYGWDRMGYSESSYTPGAYESRMLRGADALPKSTHQRIFNAIQQ</sequence>
<protein>
    <submittedName>
        <fullName evidence="4">Uncharacterized protein</fullName>
    </submittedName>
</protein>
<evidence type="ECO:0000256" key="1">
    <source>
        <dbReference type="SAM" id="MobiDB-lite"/>
    </source>
</evidence>
<feature type="transmembrane region" description="Helical" evidence="2">
    <location>
        <begin position="80"/>
        <end position="100"/>
    </location>
</feature>
<evidence type="ECO:0000256" key="3">
    <source>
        <dbReference type="SAM" id="SignalP"/>
    </source>
</evidence>
<dbReference type="EMBL" id="CAXLJM020000007">
    <property type="protein sequence ID" value="CAL8072139.1"/>
    <property type="molecule type" value="Genomic_DNA"/>
</dbReference>
<feature type="signal peptide" evidence="3">
    <location>
        <begin position="1"/>
        <end position="20"/>
    </location>
</feature>
<proteinExistence type="predicted"/>
<keyword evidence="2" id="KW-0812">Transmembrane</keyword>
<reference evidence="4 5" key="1">
    <citation type="submission" date="2024-08" db="EMBL/GenBank/DDBJ databases">
        <authorList>
            <person name="Cucini C."/>
            <person name="Frati F."/>
        </authorList>
    </citation>
    <scope>NUCLEOTIDE SEQUENCE [LARGE SCALE GENOMIC DNA]</scope>
</reference>
<name>A0ABP1PSL4_9HEXA</name>
<gene>
    <name evidence="4" type="ORF">ODALV1_LOCUS2020</name>
</gene>
<keyword evidence="5" id="KW-1185">Reference proteome</keyword>
<keyword evidence="2" id="KW-0472">Membrane</keyword>
<keyword evidence="2" id="KW-1133">Transmembrane helix</keyword>
<keyword evidence="3" id="KW-0732">Signal</keyword>
<comment type="caution">
    <text evidence="4">The sequence shown here is derived from an EMBL/GenBank/DDBJ whole genome shotgun (WGS) entry which is preliminary data.</text>
</comment>